<gene>
    <name evidence="2" type="ORF">DERYTH_LOCUS819</name>
</gene>
<dbReference type="Proteomes" id="UP000789405">
    <property type="component" value="Unassembled WGS sequence"/>
</dbReference>
<keyword evidence="3" id="KW-1185">Reference proteome</keyword>
<evidence type="ECO:0000256" key="1">
    <source>
        <dbReference type="SAM" id="MobiDB-lite"/>
    </source>
</evidence>
<dbReference type="AlphaFoldDB" id="A0A9N8VNQ5"/>
<name>A0A9N8VNQ5_9GLOM</name>
<feature type="region of interest" description="Disordered" evidence="1">
    <location>
        <begin position="57"/>
        <end position="93"/>
    </location>
</feature>
<reference evidence="2" key="1">
    <citation type="submission" date="2021-06" db="EMBL/GenBank/DDBJ databases">
        <authorList>
            <person name="Kallberg Y."/>
            <person name="Tangrot J."/>
            <person name="Rosling A."/>
        </authorList>
    </citation>
    <scope>NUCLEOTIDE SEQUENCE</scope>
    <source>
        <strain evidence="2">MA453B</strain>
    </source>
</reference>
<organism evidence="2 3">
    <name type="scientific">Dentiscutata erythropus</name>
    <dbReference type="NCBI Taxonomy" id="1348616"/>
    <lineage>
        <taxon>Eukaryota</taxon>
        <taxon>Fungi</taxon>
        <taxon>Fungi incertae sedis</taxon>
        <taxon>Mucoromycota</taxon>
        <taxon>Glomeromycotina</taxon>
        <taxon>Glomeromycetes</taxon>
        <taxon>Diversisporales</taxon>
        <taxon>Gigasporaceae</taxon>
        <taxon>Dentiscutata</taxon>
    </lineage>
</organism>
<accession>A0A9N8VNQ5</accession>
<dbReference type="EMBL" id="CAJVPY010000197">
    <property type="protein sequence ID" value="CAG8457029.1"/>
    <property type="molecule type" value="Genomic_DNA"/>
</dbReference>
<proteinExistence type="predicted"/>
<sequence>MYVNENVLMRVPDYRLSKTEDTNQDIYSGMGSKVEITEKKVHDSYAILSYVWGDPKEEGNKLSPEQKEELNNTTNGLGYANGDKDLTLLGYKS</sequence>
<evidence type="ECO:0000313" key="3">
    <source>
        <dbReference type="Proteomes" id="UP000789405"/>
    </source>
</evidence>
<protein>
    <submittedName>
        <fullName evidence="2">22035_t:CDS:1</fullName>
    </submittedName>
</protein>
<comment type="caution">
    <text evidence="2">The sequence shown here is derived from an EMBL/GenBank/DDBJ whole genome shotgun (WGS) entry which is preliminary data.</text>
</comment>
<feature type="compositionally biased region" description="Basic and acidic residues" evidence="1">
    <location>
        <begin position="57"/>
        <end position="70"/>
    </location>
</feature>
<evidence type="ECO:0000313" key="2">
    <source>
        <dbReference type="EMBL" id="CAG8457029.1"/>
    </source>
</evidence>